<dbReference type="SUPFAM" id="SSF52821">
    <property type="entry name" value="Rhodanese/Cell cycle control phosphatase"/>
    <property type="match status" value="1"/>
</dbReference>
<organism evidence="2 3">
    <name type="scientific">Thalassobaculum fulvum</name>
    <dbReference type="NCBI Taxonomy" id="1633335"/>
    <lineage>
        <taxon>Bacteria</taxon>
        <taxon>Pseudomonadati</taxon>
        <taxon>Pseudomonadota</taxon>
        <taxon>Alphaproteobacteria</taxon>
        <taxon>Rhodospirillales</taxon>
        <taxon>Thalassobaculaceae</taxon>
        <taxon>Thalassobaculum</taxon>
    </lineage>
</organism>
<evidence type="ECO:0000313" key="2">
    <source>
        <dbReference type="EMBL" id="GHD53763.1"/>
    </source>
</evidence>
<dbReference type="InterPro" id="IPR036873">
    <property type="entry name" value="Rhodanese-like_dom_sf"/>
</dbReference>
<dbReference type="CDD" id="cd00158">
    <property type="entry name" value="RHOD"/>
    <property type="match status" value="1"/>
</dbReference>
<accession>A0A918XTH4</accession>
<comment type="caution">
    <text evidence="2">The sequence shown here is derived from an EMBL/GenBank/DDBJ whole genome shotgun (WGS) entry which is preliminary data.</text>
</comment>
<dbReference type="InterPro" id="IPR001763">
    <property type="entry name" value="Rhodanese-like_dom"/>
</dbReference>
<keyword evidence="3" id="KW-1185">Reference proteome</keyword>
<evidence type="ECO:0000259" key="1">
    <source>
        <dbReference type="PROSITE" id="PS50206"/>
    </source>
</evidence>
<dbReference type="RefSeq" id="WP_189991103.1">
    <property type="nucleotide sequence ID" value="NZ_BMZS01000007.1"/>
</dbReference>
<dbReference type="PANTHER" id="PTHR44086:SF10">
    <property type="entry name" value="THIOSULFATE SULFURTRANSFERASE_RHODANESE-LIKE DOMAIN-CONTAINING PROTEIN 3"/>
    <property type="match status" value="1"/>
</dbReference>
<dbReference type="Pfam" id="PF00581">
    <property type="entry name" value="Rhodanese"/>
    <property type="match status" value="1"/>
</dbReference>
<dbReference type="EMBL" id="BMZS01000007">
    <property type="protein sequence ID" value="GHD53763.1"/>
    <property type="molecule type" value="Genomic_DNA"/>
</dbReference>
<dbReference type="PROSITE" id="PS50206">
    <property type="entry name" value="RHODANESE_3"/>
    <property type="match status" value="1"/>
</dbReference>
<dbReference type="PANTHER" id="PTHR44086">
    <property type="entry name" value="THIOSULFATE SULFURTRANSFERASE RDL2, MITOCHONDRIAL-RELATED"/>
    <property type="match status" value="1"/>
</dbReference>
<dbReference type="GO" id="GO:0004792">
    <property type="term" value="F:thiosulfate-cyanide sulfurtransferase activity"/>
    <property type="evidence" value="ECO:0007669"/>
    <property type="project" value="TreeGrafter"/>
</dbReference>
<name>A0A918XTH4_9PROT</name>
<dbReference type="SMART" id="SM00450">
    <property type="entry name" value="RHOD"/>
    <property type="match status" value="1"/>
</dbReference>
<dbReference type="Gene3D" id="3.40.250.10">
    <property type="entry name" value="Rhodanese-like domain"/>
    <property type="match status" value="1"/>
</dbReference>
<gene>
    <name evidence="2" type="ORF">GCM10017083_30510</name>
</gene>
<evidence type="ECO:0000313" key="3">
    <source>
        <dbReference type="Proteomes" id="UP000630353"/>
    </source>
</evidence>
<dbReference type="Proteomes" id="UP000630353">
    <property type="component" value="Unassembled WGS sequence"/>
</dbReference>
<reference evidence="2" key="2">
    <citation type="submission" date="2020-09" db="EMBL/GenBank/DDBJ databases">
        <authorList>
            <person name="Sun Q."/>
            <person name="Kim S."/>
        </authorList>
    </citation>
    <scope>NUCLEOTIDE SEQUENCE</scope>
    <source>
        <strain evidence="2">KCTC 42651</strain>
    </source>
</reference>
<sequence>MTEPKTQFIDPATLSDWLSQGGVALFDVREEDEFAQARIAGSTLVPLSRFDPAAIVAGPDDRIVLHCRSGRRCGMAAERLRAAGDSRPLYRLQGGIIAWAQEGLPVEPGNGR</sequence>
<feature type="domain" description="Rhodanese" evidence="1">
    <location>
        <begin position="19"/>
        <end position="108"/>
    </location>
</feature>
<proteinExistence type="predicted"/>
<protein>
    <recommendedName>
        <fullName evidence="1">Rhodanese domain-containing protein</fullName>
    </recommendedName>
</protein>
<dbReference type="AlphaFoldDB" id="A0A918XTH4"/>
<reference evidence="2" key="1">
    <citation type="journal article" date="2014" name="Int. J. Syst. Evol. Microbiol.">
        <title>Complete genome sequence of Corynebacterium casei LMG S-19264T (=DSM 44701T), isolated from a smear-ripened cheese.</title>
        <authorList>
            <consortium name="US DOE Joint Genome Institute (JGI-PGF)"/>
            <person name="Walter F."/>
            <person name="Albersmeier A."/>
            <person name="Kalinowski J."/>
            <person name="Ruckert C."/>
        </authorList>
    </citation>
    <scope>NUCLEOTIDE SEQUENCE</scope>
    <source>
        <strain evidence="2">KCTC 42651</strain>
    </source>
</reference>